<dbReference type="PROSITE" id="PS51257">
    <property type="entry name" value="PROKAR_LIPOPROTEIN"/>
    <property type="match status" value="1"/>
</dbReference>
<evidence type="ECO:0000256" key="4">
    <source>
        <dbReference type="RuleBase" id="RU363019"/>
    </source>
</evidence>
<feature type="domain" description="PPIase cyclophilin-type" evidence="5">
    <location>
        <begin position="71"/>
        <end position="224"/>
    </location>
</feature>
<keyword evidence="2 4" id="KW-0697">Rotamase</keyword>
<evidence type="ECO:0000256" key="1">
    <source>
        <dbReference type="ARBA" id="ARBA00002388"/>
    </source>
</evidence>
<dbReference type="STRING" id="679936.Sulac_1986"/>
<comment type="catalytic activity">
    <reaction evidence="4">
        <text>[protein]-peptidylproline (omega=180) = [protein]-peptidylproline (omega=0)</text>
        <dbReference type="Rhea" id="RHEA:16237"/>
        <dbReference type="Rhea" id="RHEA-COMP:10747"/>
        <dbReference type="Rhea" id="RHEA-COMP:10748"/>
        <dbReference type="ChEBI" id="CHEBI:83833"/>
        <dbReference type="ChEBI" id="CHEBI:83834"/>
        <dbReference type="EC" id="5.2.1.8"/>
    </reaction>
</comment>
<dbReference type="SUPFAM" id="SSF50891">
    <property type="entry name" value="Cyclophilin-like"/>
    <property type="match status" value="1"/>
</dbReference>
<reference evidence="6 7" key="2">
    <citation type="journal article" date="2012" name="Stand. Genomic Sci.">
        <title>Complete genome sequence of the moderately thermophilic mineral-sulfide-oxidizing firmicute Sulfobacillus acidophilus type strain (NAL(T)).</title>
        <authorList>
            <person name="Anderson I."/>
            <person name="Chertkov O."/>
            <person name="Chen A."/>
            <person name="Saunders E."/>
            <person name="Lapidus A."/>
            <person name="Nolan M."/>
            <person name="Lucas S."/>
            <person name="Hammon N."/>
            <person name="Deshpande S."/>
            <person name="Cheng J.F."/>
            <person name="Han C."/>
            <person name="Tapia R."/>
            <person name="Goodwin L.A."/>
            <person name="Pitluck S."/>
            <person name="Liolios K."/>
            <person name="Pagani I."/>
            <person name="Ivanova N."/>
            <person name="Mikhailova N."/>
            <person name="Pati A."/>
            <person name="Palaniappan K."/>
            <person name="Land M."/>
            <person name="Pan C."/>
            <person name="Rohde M."/>
            <person name="Pukall R."/>
            <person name="Goker M."/>
            <person name="Detter J.C."/>
            <person name="Woyke T."/>
            <person name="Bristow J."/>
            <person name="Eisen J.A."/>
            <person name="Markowitz V."/>
            <person name="Hugenholtz P."/>
            <person name="Kyrpides N.C."/>
            <person name="Klenk H.P."/>
            <person name="Mavromatis K."/>
        </authorList>
    </citation>
    <scope>NUCLEOTIDE SEQUENCE [LARGE SCALE GENOMIC DNA]</scope>
    <source>
        <strain evidence="7">ATCC 700253 / DSM 10332 / NAL</strain>
    </source>
</reference>
<keyword evidence="3 4" id="KW-0413">Isomerase</keyword>
<proteinExistence type="inferred from homology"/>
<protein>
    <recommendedName>
        <fullName evidence="4">Peptidyl-prolyl cis-trans isomerase</fullName>
        <shortName evidence="4">PPIase</shortName>
        <ecNumber evidence="4">5.2.1.8</ecNumber>
    </recommendedName>
</protein>
<dbReference type="Proteomes" id="UP000005439">
    <property type="component" value="Chromosome"/>
</dbReference>
<dbReference type="PATRIC" id="fig|679936.5.peg.2050"/>
<dbReference type="Pfam" id="PF00160">
    <property type="entry name" value="Pro_isomerase"/>
    <property type="match status" value="1"/>
</dbReference>
<comment type="function">
    <text evidence="1 4">PPIases accelerate the folding of proteins. It catalyzes the cis-trans isomerization of proline imidic peptide bonds in oligopeptides.</text>
</comment>
<dbReference type="PRINTS" id="PR00153">
    <property type="entry name" value="CSAPPISMRASE"/>
</dbReference>
<dbReference type="Gene3D" id="2.40.100.10">
    <property type="entry name" value="Cyclophilin-like"/>
    <property type="match status" value="1"/>
</dbReference>
<evidence type="ECO:0000256" key="3">
    <source>
        <dbReference type="ARBA" id="ARBA00023235"/>
    </source>
</evidence>
<dbReference type="AlphaFoldDB" id="G8U1F6"/>
<comment type="similarity">
    <text evidence="4">Belongs to the cyclophilin-type PPIase family.</text>
</comment>
<dbReference type="InterPro" id="IPR044666">
    <property type="entry name" value="Cyclophilin_A-like"/>
</dbReference>
<dbReference type="PANTHER" id="PTHR45625">
    <property type="entry name" value="PEPTIDYL-PROLYL CIS-TRANS ISOMERASE-RELATED"/>
    <property type="match status" value="1"/>
</dbReference>
<dbReference type="EC" id="5.2.1.8" evidence="4"/>
<accession>G8U1F6</accession>
<evidence type="ECO:0000313" key="7">
    <source>
        <dbReference type="Proteomes" id="UP000005439"/>
    </source>
</evidence>
<dbReference type="InterPro" id="IPR002130">
    <property type="entry name" value="Cyclophilin-type_PPIase_dom"/>
</dbReference>
<reference evidence="7" key="1">
    <citation type="submission" date="2011-12" db="EMBL/GenBank/DDBJ databases">
        <title>The complete genome of chromosome of Sulfobacillus acidophilus DSM 10332.</title>
        <authorList>
            <person name="Lucas S."/>
            <person name="Han J."/>
            <person name="Lapidus A."/>
            <person name="Bruce D."/>
            <person name="Goodwin L."/>
            <person name="Pitluck S."/>
            <person name="Peters L."/>
            <person name="Kyrpides N."/>
            <person name="Mavromatis K."/>
            <person name="Ivanova N."/>
            <person name="Mikhailova N."/>
            <person name="Chertkov O."/>
            <person name="Saunders E."/>
            <person name="Detter J.C."/>
            <person name="Tapia R."/>
            <person name="Han C."/>
            <person name="Land M."/>
            <person name="Hauser L."/>
            <person name="Markowitz V."/>
            <person name="Cheng J.-F."/>
            <person name="Hugenholtz P."/>
            <person name="Woyke T."/>
            <person name="Wu D."/>
            <person name="Pukall R."/>
            <person name="Gehrich-Schroeter G."/>
            <person name="Schneider S."/>
            <person name="Klenk H.-P."/>
            <person name="Eisen J.A."/>
        </authorList>
    </citation>
    <scope>NUCLEOTIDE SEQUENCE [LARGE SCALE GENOMIC DNA]</scope>
    <source>
        <strain evidence="7">ATCC 700253 / DSM 10332 / NAL</strain>
    </source>
</reference>
<keyword evidence="7" id="KW-1185">Reference proteome</keyword>
<gene>
    <name evidence="6" type="ordered locus">Sulac_1986</name>
</gene>
<organism evidence="6 7">
    <name type="scientific">Sulfobacillus acidophilus (strain ATCC 700253 / DSM 10332 / NAL)</name>
    <dbReference type="NCBI Taxonomy" id="679936"/>
    <lineage>
        <taxon>Bacteria</taxon>
        <taxon>Bacillati</taxon>
        <taxon>Bacillota</taxon>
        <taxon>Clostridia</taxon>
        <taxon>Eubacteriales</taxon>
        <taxon>Clostridiales Family XVII. Incertae Sedis</taxon>
        <taxon>Sulfobacillus</taxon>
    </lineage>
</organism>
<dbReference type="CDD" id="cd00317">
    <property type="entry name" value="cyclophilin"/>
    <property type="match status" value="1"/>
</dbReference>
<name>G8U1F6_SULAD</name>
<sequence length="238" mass="25400">MGRRRWHALTIWGGGIAILAGLAGCGVQLTHTATASTSAKIHTTRMRILRWNSPPPMTINPRLDYLATVKTSAGSFTIQLFSRSDPVAANNFVFLARHQFFNGDQFFRVLKSFVIQTGDPLNNGTGGPGYTWKAELPPPVPYQPGIVAMAINPSNVNSNGSQFFICTGPESEALNQTPEYTEVGRVVSGWNTIEAIAAGPVKVNPLTGEDSAPLHPQKILSVTIQTLPAGATGTTNSG</sequence>
<dbReference type="HOGENOM" id="CLU_012062_16_0_9"/>
<dbReference type="PANTHER" id="PTHR45625:SF4">
    <property type="entry name" value="PEPTIDYLPROLYL ISOMERASE DOMAIN AND WD REPEAT-CONTAINING PROTEIN 1"/>
    <property type="match status" value="1"/>
</dbReference>
<dbReference type="EMBL" id="CP003179">
    <property type="protein sequence ID" value="AEW05476.1"/>
    <property type="molecule type" value="Genomic_DNA"/>
</dbReference>
<dbReference type="PROSITE" id="PS50072">
    <property type="entry name" value="CSA_PPIASE_2"/>
    <property type="match status" value="1"/>
</dbReference>
<evidence type="ECO:0000256" key="2">
    <source>
        <dbReference type="ARBA" id="ARBA00023110"/>
    </source>
</evidence>
<dbReference type="KEGG" id="sap:Sulac_1986"/>
<dbReference type="InterPro" id="IPR029000">
    <property type="entry name" value="Cyclophilin-like_dom_sf"/>
</dbReference>
<evidence type="ECO:0000313" key="6">
    <source>
        <dbReference type="EMBL" id="AEW05476.1"/>
    </source>
</evidence>
<dbReference type="GO" id="GO:0003755">
    <property type="term" value="F:peptidyl-prolyl cis-trans isomerase activity"/>
    <property type="evidence" value="ECO:0007669"/>
    <property type="project" value="UniProtKB-UniRule"/>
</dbReference>
<evidence type="ECO:0000259" key="5">
    <source>
        <dbReference type="PROSITE" id="PS50072"/>
    </source>
</evidence>